<dbReference type="PROSITE" id="PS50076">
    <property type="entry name" value="DNAJ_2"/>
    <property type="match status" value="1"/>
</dbReference>
<sequence>MESVELDAKRAKQIVEIKLQEKDIKGAICFSEKVQSLFPELKRIFQFIGNLDVHVYNEDEEIDWYSVLGVDPCADLNTLKQCYVKQAKSVFDSQEAYKILDTAWSILSDKFEREAYI</sequence>
<dbReference type="SUPFAM" id="SSF46565">
    <property type="entry name" value="Chaperone J-domain"/>
    <property type="match status" value="1"/>
</dbReference>
<reference evidence="2" key="1">
    <citation type="submission" date="2023-02" db="EMBL/GenBank/DDBJ databases">
        <title>Genome of toxic invasive species Heracleum sosnowskyi carries increased number of genes despite the absence of recent whole-genome duplications.</title>
        <authorList>
            <person name="Schelkunov M."/>
            <person name="Shtratnikova V."/>
            <person name="Makarenko M."/>
            <person name="Klepikova A."/>
            <person name="Omelchenko D."/>
            <person name="Novikova G."/>
            <person name="Obukhova E."/>
            <person name="Bogdanov V."/>
            <person name="Penin A."/>
            <person name="Logacheva M."/>
        </authorList>
    </citation>
    <scope>NUCLEOTIDE SEQUENCE</scope>
    <source>
        <strain evidence="2">Hsosn_3</strain>
        <tissue evidence="2">Leaf</tissue>
    </source>
</reference>
<dbReference type="EMBL" id="JAUIZM010000005">
    <property type="protein sequence ID" value="KAK1386071.1"/>
    <property type="molecule type" value="Genomic_DNA"/>
</dbReference>
<dbReference type="Pfam" id="PF00226">
    <property type="entry name" value="DnaJ"/>
    <property type="match status" value="1"/>
</dbReference>
<accession>A0AAD8MUR5</accession>
<dbReference type="PANTHER" id="PTHR44137">
    <property type="entry name" value="BNAC03G44070D PROTEIN"/>
    <property type="match status" value="1"/>
</dbReference>
<reference evidence="2" key="2">
    <citation type="submission" date="2023-05" db="EMBL/GenBank/DDBJ databases">
        <authorList>
            <person name="Schelkunov M.I."/>
        </authorList>
    </citation>
    <scope>NUCLEOTIDE SEQUENCE</scope>
    <source>
        <strain evidence="2">Hsosn_3</strain>
        <tissue evidence="2">Leaf</tissue>
    </source>
</reference>
<gene>
    <name evidence="2" type="ORF">POM88_023806</name>
</gene>
<evidence type="ECO:0000313" key="3">
    <source>
        <dbReference type="Proteomes" id="UP001237642"/>
    </source>
</evidence>
<evidence type="ECO:0000259" key="1">
    <source>
        <dbReference type="PROSITE" id="PS50076"/>
    </source>
</evidence>
<protein>
    <recommendedName>
        <fullName evidence="1">J domain-containing protein</fullName>
    </recommendedName>
</protein>
<feature type="domain" description="J" evidence="1">
    <location>
        <begin position="63"/>
        <end position="117"/>
    </location>
</feature>
<keyword evidence="3" id="KW-1185">Reference proteome</keyword>
<dbReference type="InterPro" id="IPR036869">
    <property type="entry name" value="J_dom_sf"/>
</dbReference>
<comment type="caution">
    <text evidence="2">The sequence shown here is derived from an EMBL/GenBank/DDBJ whole genome shotgun (WGS) entry which is preliminary data.</text>
</comment>
<organism evidence="2 3">
    <name type="scientific">Heracleum sosnowskyi</name>
    <dbReference type="NCBI Taxonomy" id="360622"/>
    <lineage>
        <taxon>Eukaryota</taxon>
        <taxon>Viridiplantae</taxon>
        <taxon>Streptophyta</taxon>
        <taxon>Embryophyta</taxon>
        <taxon>Tracheophyta</taxon>
        <taxon>Spermatophyta</taxon>
        <taxon>Magnoliopsida</taxon>
        <taxon>eudicotyledons</taxon>
        <taxon>Gunneridae</taxon>
        <taxon>Pentapetalae</taxon>
        <taxon>asterids</taxon>
        <taxon>campanulids</taxon>
        <taxon>Apiales</taxon>
        <taxon>Apiaceae</taxon>
        <taxon>Apioideae</taxon>
        <taxon>apioid superclade</taxon>
        <taxon>Tordylieae</taxon>
        <taxon>Tordyliinae</taxon>
        <taxon>Heracleum</taxon>
    </lineage>
</organism>
<dbReference type="AlphaFoldDB" id="A0AAD8MUR5"/>
<dbReference type="Proteomes" id="UP001237642">
    <property type="component" value="Unassembled WGS sequence"/>
</dbReference>
<proteinExistence type="predicted"/>
<dbReference type="SMART" id="SM00271">
    <property type="entry name" value="DnaJ"/>
    <property type="match status" value="1"/>
</dbReference>
<dbReference type="PRINTS" id="PR00625">
    <property type="entry name" value="JDOMAIN"/>
</dbReference>
<dbReference type="InterPro" id="IPR001623">
    <property type="entry name" value="DnaJ_domain"/>
</dbReference>
<dbReference type="PANTHER" id="PTHR44137:SF32">
    <property type="entry name" value="DNAJ HEAT SHOCK AMINO-TERMINAL DOMAIN PROTEIN"/>
    <property type="match status" value="1"/>
</dbReference>
<dbReference type="Gene3D" id="1.10.287.110">
    <property type="entry name" value="DnaJ domain"/>
    <property type="match status" value="1"/>
</dbReference>
<dbReference type="CDD" id="cd06257">
    <property type="entry name" value="DnaJ"/>
    <property type="match status" value="1"/>
</dbReference>
<evidence type="ECO:0000313" key="2">
    <source>
        <dbReference type="EMBL" id="KAK1386071.1"/>
    </source>
</evidence>
<name>A0AAD8MUR5_9APIA</name>